<feature type="domain" description="Gfo/Idh/MocA-like oxidoreductase N-terminal" evidence="1">
    <location>
        <begin position="8"/>
        <end position="123"/>
    </location>
</feature>
<feature type="domain" description="GFO/IDH/MocA-like oxidoreductase" evidence="2">
    <location>
        <begin position="144"/>
        <end position="250"/>
    </location>
</feature>
<evidence type="ECO:0000313" key="4">
    <source>
        <dbReference type="Proteomes" id="UP001058353"/>
    </source>
</evidence>
<dbReference type="PANTHER" id="PTHR43054:SF1">
    <property type="entry name" value="SCYLLO-INOSITOL 2-DEHYDROGENASE (NADP(+)) IOLU"/>
    <property type="match status" value="1"/>
</dbReference>
<dbReference type="InterPro" id="IPR000683">
    <property type="entry name" value="Gfo/Idh/MocA-like_OxRdtase_N"/>
</dbReference>
<dbReference type="Proteomes" id="UP001058353">
    <property type="component" value="Chromosome"/>
</dbReference>
<dbReference type="Gene3D" id="3.30.360.10">
    <property type="entry name" value="Dihydrodipicolinate Reductase, domain 2"/>
    <property type="match status" value="1"/>
</dbReference>
<dbReference type="SUPFAM" id="SSF51735">
    <property type="entry name" value="NAD(P)-binding Rossmann-fold domains"/>
    <property type="match status" value="1"/>
</dbReference>
<reference evidence="3" key="1">
    <citation type="submission" date="2022-07" db="EMBL/GenBank/DDBJ databases">
        <title>Complete genome sequence of carbapenem-resistant Klebsiella spp. in Japan.</title>
        <authorList>
            <person name="Maehana S."/>
            <person name="Suzuki M."/>
            <person name="Kitasato H."/>
        </authorList>
    </citation>
    <scope>NUCLEOTIDE SEQUENCE</scope>
    <source>
        <strain evidence="3">KAM644</strain>
    </source>
</reference>
<evidence type="ECO:0000259" key="1">
    <source>
        <dbReference type="Pfam" id="PF01408"/>
    </source>
</evidence>
<gene>
    <name evidence="3" type="ORF">KAM644c_28460</name>
</gene>
<evidence type="ECO:0000259" key="2">
    <source>
        <dbReference type="Pfam" id="PF22725"/>
    </source>
</evidence>
<dbReference type="Pfam" id="PF22725">
    <property type="entry name" value="GFO_IDH_MocA_C3"/>
    <property type="match status" value="1"/>
</dbReference>
<proteinExistence type="predicted"/>
<name>A0AAN1Y5W9_9ENTR</name>
<protein>
    <recommendedName>
        <fullName evidence="5">Gfo/Idh/MocA family oxidoreductase</fullName>
    </recommendedName>
</protein>
<dbReference type="AlphaFoldDB" id="A0AAN1Y5W9"/>
<dbReference type="PANTHER" id="PTHR43054">
    <property type="match status" value="1"/>
</dbReference>
<dbReference type="EMBL" id="AP026407">
    <property type="protein sequence ID" value="BDO13780.1"/>
    <property type="molecule type" value="Genomic_DNA"/>
</dbReference>
<sequence length="330" mass="36569">MHIGINMKLGILGTGMIVKDVLSFINDLELESVSILGTEATKDETEKLAHLCQNGKAFFSYDELLNSDVDTIYVALPNHLHYTFAVKALESGKHVIIEKPIVIDVAELLHLKELAESKGLVVLEAMNIHYLDSYSNLKRDLPALGDIKIVSMNYSQLSSRYSDFKNNIIHPAFDARKGGGALMDINIYNIHFVVGLFGMPEGVIYQANISQGVDTSGMLLMDYGSFKAVCVGAKDCHAPVSSTIQGEMGCITLNKPANQMVGYELKPNAIPAKHIEHVEKHRLLPEFRKFIEIISMRDFSLASKMLETSINVLNVIEKARHQQNIGVKNV</sequence>
<dbReference type="InterPro" id="IPR036291">
    <property type="entry name" value="NAD(P)-bd_dom_sf"/>
</dbReference>
<dbReference type="SUPFAM" id="SSF55347">
    <property type="entry name" value="Glyceraldehyde-3-phosphate dehydrogenase-like, C-terminal domain"/>
    <property type="match status" value="1"/>
</dbReference>
<evidence type="ECO:0000313" key="3">
    <source>
        <dbReference type="EMBL" id="BDO13780.1"/>
    </source>
</evidence>
<evidence type="ECO:0008006" key="5">
    <source>
        <dbReference type="Google" id="ProtNLM"/>
    </source>
</evidence>
<dbReference type="InterPro" id="IPR055170">
    <property type="entry name" value="GFO_IDH_MocA-like_dom"/>
</dbReference>
<dbReference type="Pfam" id="PF01408">
    <property type="entry name" value="GFO_IDH_MocA"/>
    <property type="match status" value="1"/>
</dbReference>
<organism evidence="3 4">
    <name type="scientific">Klebsiella quasipneumoniae subsp. quasipneumoniae</name>
    <dbReference type="NCBI Taxonomy" id="1667327"/>
    <lineage>
        <taxon>Bacteria</taxon>
        <taxon>Pseudomonadati</taxon>
        <taxon>Pseudomonadota</taxon>
        <taxon>Gammaproteobacteria</taxon>
        <taxon>Enterobacterales</taxon>
        <taxon>Enterobacteriaceae</taxon>
        <taxon>Klebsiella/Raoultella group</taxon>
        <taxon>Klebsiella</taxon>
        <taxon>Klebsiella pneumoniae complex</taxon>
    </lineage>
</organism>
<accession>A0AAN1Y5W9</accession>
<dbReference type="Gene3D" id="3.40.50.720">
    <property type="entry name" value="NAD(P)-binding Rossmann-like Domain"/>
    <property type="match status" value="1"/>
</dbReference>
<dbReference type="GO" id="GO:0000166">
    <property type="term" value="F:nucleotide binding"/>
    <property type="evidence" value="ECO:0007669"/>
    <property type="project" value="InterPro"/>
</dbReference>